<comment type="subcellular location">
    <subcellularLocation>
        <location evidence="1">Nucleus</location>
    </subcellularLocation>
</comment>
<dbReference type="SUPFAM" id="SSF53098">
    <property type="entry name" value="Ribonuclease H-like"/>
    <property type="match status" value="1"/>
</dbReference>
<dbReference type="Pfam" id="PF00929">
    <property type="entry name" value="RNase_T"/>
    <property type="match status" value="1"/>
</dbReference>
<evidence type="ECO:0000256" key="8">
    <source>
        <dbReference type="ARBA" id="ARBA00023242"/>
    </source>
</evidence>
<dbReference type="PANTHER" id="PTHR12801">
    <property type="entry name" value="RNA EXONUCLEASE REXO1 / RECO3 FAMILY MEMBER-RELATED"/>
    <property type="match status" value="1"/>
</dbReference>
<dbReference type="Gene3D" id="3.30.420.10">
    <property type="entry name" value="Ribonuclease H-like superfamily/Ribonuclease H"/>
    <property type="match status" value="1"/>
</dbReference>
<protein>
    <recommendedName>
        <fullName evidence="3">RNA exonuclease 4</fullName>
    </recommendedName>
</protein>
<comment type="similarity">
    <text evidence="2">Belongs to the REXO4 family.</text>
</comment>
<sequence>MCIVTEPTTKPMMTSDQSVGLNRDNLKSSRSRRRERRKEGRNSSNDSKSVRRRDSTDDAKNDLKKSGPRRRPSVSSVISSDSSTSCRSPDPKRQLLDNNGGAKRKTRSRKRKLPKKAAKDKPVVVEVDDISDEEKKNYVAIDCEMVGVGRYGRRSALARVSITDWEGDVLLDKYVKVNEPVTDFRTFVSGITEADLDSDDAVEFEECQELVKGILRDRVLVGHALKNDFYALKLSHPWYMIRDTARYEPFMKADPTDKDSLVAKKLKDLARDKLGMTIQEEGKHHDSIEDATAAMELYKKARRKWDKAVEWKLNKTNSIREQQEKQE</sequence>
<dbReference type="InterPro" id="IPR013520">
    <property type="entry name" value="Ribonucl_H"/>
</dbReference>
<gene>
    <name evidence="12" type="ORF">TDUB1175_LOCUS9826</name>
</gene>
<feature type="compositionally biased region" description="Basic and acidic residues" evidence="10">
    <location>
        <begin position="48"/>
        <end position="65"/>
    </location>
</feature>
<evidence type="ECO:0000256" key="2">
    <source>
        <dbReference type="ARBA" id="ARBA00010489"/>
    </source>
</evidence>
<feature type="compositionally biased region" description="Basic residues" evidence="10">
    <location>
        <begin position="102"/>
        <end position="116"/>
    </location>
</feature>
<organism evidence="12">
    <name type="scientific">Pseudictyota dubia</name>
    <dbReference type="NCBI Taxonomy" id="2749911"/>
    <lineage>
        <taxon>Eukaryota</taxon>
        <taxon>Sar</taxon>
        <taxon>Stramenopiles</taxon>
        <taxon>Ochrophyta</taxon>
        <taxon>Bacillariophyta</taxon>
        <taxon>Mediophyceae</taxon>
        <taxon>Biddulphiophycidae</taxon>
        <taxon>Eupodiscales</taxon>
        <taxon>Odontellaceae</taxon>
        <taxon>Pseudictyota</taxon>
    </lineage>
</organism>
<keyword evidence="7" id="KW-0269">Exonuclease</keyword>
<evidence type="ECO:0000256" key="6">
    <source>
        <dbReference type="ARBA" id="ARBA00022801"/>
    </source>
</evidence>
<dbReference type="CDD" id="cd06144">
    <property type="entry name" value="REX4_like"/>
    <property type="match status" value="1"/>
</dbReference>
<feature type="compositionally biased region" description="Low complexity" evidence="10">
    <location>
        <begin position="73"/>
        <end position="88"/>
    </location>
</feature>
<keyword evidence="6" id="KW-0378">Hydrolase</keyword>
<evidence type="ECO:0000256" key="5">
    <source>
        <dbReference type="ARBA" id="ARBA00022722"/>
    </source>
</evidence>
<dbReference type="AlphaFoldDB" id="A0A7R9VZZ4"/>
<comment type="function">
    <text evidence="9">Exoribonuclease involved in ribosome biosynthesis. Involved in the processing of ITS1, the internal transcribed spacer localized between the 18S and 5.8S rRNAs.</text>
</comment>
<dbReference type="InterPro" id="IPR047021">
    <property type="entry name" value="REXO1/3/4-like"/>
</dbReference>
<dbReference type="GO" id="GO:0005634">
    <property type="term" value="C:nucleus"/>
    <property type="evidence" value="ECO:0007669"/>
    <property type="project" value="UniProtKB-SubCell"/>
</dbReference>
<keyword evidence="8" id="KW-0539">Nucleus</keyword>
<keyword evidence="4" id="KW-0698">rRNA processing</keyword>
<dbReference type="GO" id="GO:0008408">
    <property type="term" value="F:3'-5' exonuclease activity"/>
    <property type="evidence" value="ECO:0007669"/>
    <property type="project" value="InterPro"/>
</dbReference>
<evidence type="ECO:0000259" key="11">
    <source>
        <dbReference type="SMART" id="SM00479"/>
    </source>
</evidence>
<dbReference type="EMBL" id="HBED01019641">
    <property type="protein sequence ID" value="CAD8310471.1"/>
    <property type="molecule type" value="Transcribed_RNA"/>
</dbReference>
<evidence type="ECO:0000256" key="4">
    <source>
        <dbReference type="ARBA" id="ARBA00022552"/>
    </source>
</evidence>
<name>A0A7R9VZZ4_9STRA</name>
<reference evidence="12" key="1">
    <citation type="submission" date="2021-01" db="EMBL/GenBank/DDBJ databases">
        <authorList>
            <person name="Corre E."/>
            <person name="Pelletier E."/>
            <person name="Niang G."/>
            <person name="Scheremetjew M."/>
            <person name="Finn R."/>
            <person name="Kale V."/>
            <person name="Holt S."/>
            <person name="Cochrane G."/>
            <person name="Meng A."/>
            <person name="Brown T."/>
            <person name="Cohen L."/>
        </authorList>
    </citation>
    <scope>NUCLEOTIDE SEQUENCE</scope>
    <source>
        <strain evidence="12">CCMP147</strain>
    </source>
</reference>
<dbReference type="PANTHER" id="PTHR12801:SF45">
    <property type="entry name" value="RNA EXONUCLEASE 4"/>
    <property type="match status" value="1"/>
</dbReference>
<feature type="region of interest" description="Disordered" evidence="10">
    <location>
        <begin position="1"/>
        <end position="122"/>
    </location>
</feature>
<feature type="domain" description="Exonuclease" evidence="11">
    <location>
        <begin position="137"/>
        <end position="307"/>
    </location>
</feature>
<keyword evidence="5" id="KW-0540">Nuclease</keyword>
<dbReference type="GO" id="GO:0006364">
    <property type="term" value="P:rRNA processing"/>
    <property type="evidence" value="ECO:0007669"/>
    <property type="project" value="UniProtKB-KW"/>
</dbReference>
<dbReference type="FunFam" id="3.30.420.10:FF:000007">
    <property type="entry name" value="Interferon-stimulated exonuclease gene 20"/>
    <property type="match status" value="1"/>
</dbReference>
<evidence type="ECO:0000256" key="1">
    <source>
        <dbReference type="ARBA" id="ARBA00004123"/>
    </source>
</evidence>
<evidence type="ECO:0000256" key="9">
    <source>
        <dbReference type="ARBA" id="ARBA00025599"/>
    </source>
</evidence>
<dbReference type="SMART" id="SM00479">
    <property type="entry name" value="EXOIII"/>
    <property type="match status" value="1"/>
</dbReference>
<dbReference type="InterPro" id="IPR012337">
    <property type="entry name" value="RNaseH-like_sf"/>
</dbReference>
<proteinExistence type="inferred from homology"/>
<accession>A0A7R9VZZ4</accession>
<evidence type="ECO:0000313" key="12">
    <source>
        <dbReference type="EMBL" id="CAD8310471.1"/>
    </source>
</evidence>
<dbReference type="InterPro" id="IPR036397">
    <property type="entry name" value="RNaseH_sf"/>
</dbReference>
<evidence type="ECO:0000256" key="7">
    <source>
        <dbReference type="ARBA" id="ARBA00022839"/>
    </source>
</evidence>
<dbReference type="InterPro" id="IPR037431">
    <property type="entry name" value="REX4_DEDDh_dom"/>
</dbReference>
<feature type="compositionally biased region" description="Polar residues" evidence="10">
    <location>
        <begin position="1"/>
        <end position="20"/>
    </location>
</feature>
<evidence type="ECO:0000256" key="3">
    <source>
        <dbReference type="ARBA" id="ARBA00016937"/>
    </source>
</evidence>
<evidence type="ECO:0000256" key="10">
    <source>
        <dbReference type="SAM" id="MobiDB-lite"/>
    </source>
</evidence>
<dbReference type="GO" id="GO:0003676">
    <property type="term" value="F:nucleic acid binding"/>
    <property type="evidence" value="ECO:0007669"/>
    <property type="project" value="InterPro"/>
</dbReference>